<evidence type="ECO:0000313" key="1">
    <source>
        <dbReference type="EMBL" id="KYM94410.1"/>
    </source>
</evidence>
<evidence type="ECO:0000313" key="2">
    <source>
        <dbReference type="Proteomes" id="UP000078542"/>
    </source>
</evidence>
<accession>A0A195C1B4</accession>
<sequence length="60" mass="7273">MTEKERGKERRVIKVFQRCKFSTVHQRRAINRSRQDYRKCEVDRGTPVMSGYATKIKRQE</sequence>
<reference evidence="1 2" key="1">
    <citation type="submission" date="2016-03" db="EMBL/GenBank/DDBJ databases">
        <title>Cyphomyrmex costatus WGS genome.</title>
        <authorList>
            <person name="Nygaard S."/>
            <person name="Hu H."/>
            <person name="Boomsma J."/>
            <person name="Zhang G."/>
        </authorList>
    </citation>
    <scope>NUCLEOTIDE SEQUENCE [LARGE SCALE GENOMIC DNA]</scope>
    <source>
        <strain evidence="1">MS0001</strain>
        <tissue evidence="1">Whole body</tissue>
    </source>
</reference>
<gene>
    <name evidence="1" type="ORF">ALC62_14853</name>
</gene>
<dbReference type="EMBL" id="KQ978379">
    <property type="protein sequence ID" value="KYM94410.1"/>
    <property type="molecule type" value="Genomic_DNA"/>
</dbReference>
<organism evidence="1 2">
    <name type="scientific">Cyphomyrmex costatus</name>
    <dbReference type="NCBI Taxonomy" id="456900"/>
    <lineage>
        <taxon>Eukaryota</taxon>
        <taxon>Metazoa</taxon>
        <taxon>Ecdysozoa</taxon>
        <taxon>Arthropoda</taxon>
        <taxon>Hexapoda</taxon>
        <taxon>Insecta</taxon>
        <taxon>Pterygota</taxon>
        <taxon>Neoptera</taxon>
        <taxon>Endopterygota</taxon>
        <taxon>Hymenoptera</taxon>
        <taxon>Apocrita</taxon>
        <taxon>Aculeata</taxon>
        <taxon>Formicoidea</taxon>
        <taxon>Formicidae</taxon>
        <taxon>Myrmicinae</taxon>
        <taxon>Cyphomyrmex</taxon>
    </lineage>
</organism>
<keyword evidence="2" id="KW-1185">Reference proteome</keyword>
<protein>
    <submittedName>
        <fullName evidence="1">Uncharacterized protein</fullName>
    </submittedName>
</protein>
<dbReference type="Proteomes" id="UP000078542">
    <property type="component" value="Unassembled WGS sequence"/>
</dbReference>
<dbReference type="AlphaFoldDB" id="A0A195C1B4"/>
<proteinExistence type="predicted"/>
<name>A0A195C1B4_9HYME</name>